<feature type="region of interest" description="Disordered" evidence="1">
    <location>
        <begin position="14"/>
        <end position="34"/>
    </location>
</feature>
<name>A0ABN9VJK8_9DINO</name>
<gene>
    <name evidence="2" type="ORF">PCOR1329_LOCUS58661</name>
</gene>
<comment type="caution">
    <text evidence="2">The sequence shown here is derived from an EMBL/GenBank/DDBJ whole genome shotgun (WGS) entry which is preliminary data.</text>
</comment>
<protein>
    <submittedName>
        <fullName evidence="2">Uncharacterized protein</fullName>
    </submittedName>
</protein>
<dbReference type="EMBL" id="CAUYUJ010017282">
    <property type="protein sequence ID" value="CAK0873453.1"/>
    <property type="molecule type" value="Genomic_DNA"/>
</dbReference>
<evidence type="ECO:0000313" key="3">
    <source>
        <dbReference type="Proteomes" id="UP001189429"/>
    </source>
</evidence>
<dbReference type="Proteomes" id="UP001189429">
    <property type="component" value="Unassembled WGS sequence"/>
</dbReference>
<accession>A0ABN9VJK8</accession>
<keyword evidence="3" id="KW-1185">Reference proteome</keyword>
<organism evidence="2 3">
    <name type="scientific">Prorocentrum cordatum</name>
    <dbReference type="NCBI Taxonomy" id="2364126"/>
    <lineage>
        <taxon>Eukaryota</taxon>
        <taxon>Sar</taxon>
        <taxon>Alveolata</taxon>
        <taxon>Dinophyceae</taxon>
        <taxon>Prorocentrales</taxon>
        <taxon>Prorocentraceae</taxon>
        <taxon>Prorocentrum</taxon>
    </lineage>
</organism>
<evidence type="ECO:0000313" key="2">
    <source>
        <dbReference type="EMBL" id="CAK0873453.1"/>
    </source>
</evidence>
<sequence length="201" mass="21016">MGDGLLLLAALPRSPPTLAPLTGQPRSTPKNKWPVSSAVRGQEELKVGPCEDFVDVGEGKRHQGRLPQPGSVAKGIDETMLDSSVRRGIVVQLRPRPCLYLAGRELVLQSDDSEDLDAEPQKRVICGICYKSNCVPARACVIDCGACGGRNLAGDDTGVRVRCYNCGVSNLAEPGAGCISCSACKAVVAVPSDEDAARGGA</sequence>
<evidence type="ECO:0000256" key="1">
    <source>
        <dbReference type="SAM" id="MobiDB-lite"/>
    </source>
</evidence>
<proteinExistence type="predicted"/>
<reference evidence="2" key="1">
    <citation type="submission" date="2023-10" db="EMBL/GenBank/DDBJ databases">
        <authorList>
            <person name="Chen Y."/>
            <person name="Shah S."/>
            <person name="Dougan E. K."/>
            <person name="Thang M."/>
            <person name="Chan C."/>
        </authorList>
    </citation>
    <scope>NUCLEOTIDE SEQUENCE [LARGE SCALE GENOMIC DNA]</scope>
</reference>